<dbReference type="KEGG" id="rsx:RhiXN_06094"/>
<name>A0A8H8NYP7_9AGAM</name>
<dbReference type="GeneID" id="67028373"/>
<dbReference type="RefSeq" id="XP_043181342.1">
    <property type="nucleotide sequence ID" value="XM_043325910.1"/>
</dbReference>
<dbReference type="AlphaFoldDB" id="A0A8H8NYP7"/>
<dbReference type="InterPro" id="IPR027417">
    <property type="entry name" value="P-loop_NTPase"/>
</dbReference>
<dbReference type="SUPFAM" id="SSF52540">
    <property type="entry name" value="P-loop containing nucleoside triphosphate hydrolases"/>
    <property type="match status" value="1"/>
</dbReference>
<accession>A0A8H8NYP7</accession>
<evidence type="ECO:0000256" key="1">
    <source>
        <dbReference type="SAM" id="MobiDB-lite"/>
    </source>
</evidence>
<sequence>MKLWSRDSPHAPTKSLFCISAGFIAKRPDEAFLPRLNSAPSAKTSGNKDASQPTITISTDATQPEFINTLTGSKLPVGRSTYSETSEVIDDVPLIKYGDKYIQLVDTPGFQDTRYGNEIPVFRNIIDWLAARYSGKLRTVGIIFLRPIEQTRVLRPEAQLMQMFKDLCGEDCLDRIVLVTTRWHPDSDEEEEAREKEIITDVKRFGTYGSKKVRAQRLQNRYTKEDGMGIVQLFAPRTPVTLQAQREVVDVGLTYNQTTAGAHLEIILLDIIERLTEDNRYPRKDWEYALQQVQTLQERPIFWPALGRIIGGIATFGISEIVRD</sequence>
<protein>
    <submittedName>
        <fullName evidence="2">AIG1 domain-containing protein</fullName>
    </submittedName>
</protein>
<feature type="compositionally biased region" description="Polar residues" evidence="1">
    <location>
        <begin position="38"/>
        <end position="58"/>
    </location>
</feature>
<dbReference type="Proteomes" id="UP000650533">
    <property type="component" value="Chromosome 6"/>
</dbReference>
<evidence type="ECO:0000313" key="3">
    <source>
        <dbReference type="Proteomes" id="UP000650533"/>
    </source>
</evidence>
<reference evidence="2" key="1">
    <citation type="submission" date="2020-05" db="EMBL/GenBank/DDBJ databases">
        <title>Evolutionary and genomic comparisons of hybrid uninucleate and nonhybrid Rhizoctonia fungi.</title>
        <authorList>
            <person name="Li C."/>
            <person name="Chen X."/>
        </authorList>
    </citation>
    <scope>NUCLEOTIDE SEQUENCE</scope>
    <source>
        <strain evidence="2">AG-1 IA</strain>
    </source>
</reference>
<dbReference type="CDD" id="cd00882">
    <property type="entry name" value="Ras_like_GTPase"/>
    <property type="match status" value="1"/>
</dbReference>
<proteinExistence type="predicted"/>
<dbReference type="EMBL" id="CP059663">
    <property type="protein sequence ID" value="QRW21105.1"/>
    <property type="molecule type" value="Genomic_DNA"/>
</dbReference>
<organism evidence="2 3">
    <name type="scientific">Rhizoctonia solani</name>
    <dbReference type="NCBI Taxonomy" id="456999"/>
    <lineage>
        <taxon>Eukaryota</taxon>
        <taxon>Fungi</taxon>
        <taxon>Dikarya</taxon>
        <taxon>Basidiomycota</taxon>
        <taxon>Agaricomycotina</taxon>
        <taxon>Agaricomycetes</taxon>
        <taxon>Cantharellales</taxon>
        <taxon>Ceratobasidiaceae</taxon>
        <taxon>Rhizoctonia</taxon>
    </lineage>
</organism>
<feature type="region of interest" description="Disordered" evidence="1">
    <location>
        <begin position="36"/>
        <end position="58"/>
    </location>
</feature>
<evidence type="ECO:0000313" key="2">
    <source>
        <dbReference type="EMBL" id="QRW21105.1"/>
    </source>
</evidence>
<dbReference type="Gene3D" id="3.40.50.300">
    <property type="entry name" value="P-loop containing nucleotide triphosphate hydrolases"/>
    <property type="match status" value="1"/>
</dbReference>
<gene>
    <name evidence="2" type="ORF">RhiXN_06094</name>
</gene>